<dbReference type="GeneID" id="70132663"/>
<dbReference type="Proteomes" id="UP000758603">
    <property type="component" value="Unassembled WGS sequence"/>
</dbReference>
<comment type="caution">
    <text evidence="1">The sequence shown here is derived from an EMBL/GenBank/DDBJ whole genome shotgun (WGS) entry which is preliminary data.</text>
</comment>
<dbReference type="AlphaFoldDB" id="A0A9P8UDU4"/>
<protein>
    <submittedName>
        <fullName evidence="1">Uncharacterized protein</fullName>
    </submittedName>
</protein>
<gene>
    <name evidence="1" type="ORF">BKA67DRAFT_579487</name>
</gene>
<dbReference type="EMBL" id="JAGPXC010000008">
    <property type="protein sequence ID" value="KAH6648095.1"/>
    <property type="molecule type" value="Genomic_DNA"/>
</dbReference>
<evidence type="ECO:0000313" key="2">
    <source>
        <dbReference type="Proteomes" id="UP000758603"/>
    </source>
</evidence>
<evidence type="ECO:0000313" key="1">
    <source>
        <dbReference type="EMBL" id="KAH6648095.1"/>
    </source>
</evidence>
<dbReference type="RefSeq" id="XP_045954607.1">
    <property type="nucleotide sequence ID" value="XM_046103772.1"/>
</dbReference>
<organism evidence="1 2">
    <name type="scientific">Truncatella angustata</name>
    <dbReference type="NCBI Taxonomy" id="152316"/>
    <lineage>
        <taxon>Eukaryota</taxon>
        <taxon>Fungi</taxon>
        <taxon>Dikarya</taxon>
        <taxon>Ascomycota</taxon>
        <taxon>Pezizomycotina</taxon>
        <taxon>Sordariomycetes</taxon>
        <taxon>Xylariomycetidae</taxon>
        <taxon>Amphisphaeriales</taxon>
        <taxon>Sporocadaceae</taxon>
        <taxon>Truncatella</taxon>
    </lineage>
</organism>
<reference evidence="1" key="1">
    <citation type="journal article" date="2021" name="Nat. Commun.">
        <title>Genetic determinants of endophytism in the Arabidopsis root mycobiome.</title>
        <authorList>
            <person name="Mesny F."/>
            <person name="Miyauchi S."/>
            <person name="Thiergart T."/>
            <person name="Pickel B."/>
            <person name="Atanasova L."/>
            <person name="Karlsson M."/>
            <person name="Huettel B."/>
            <person name="Barry K.W."/>
            <person name="Haridas S."/>
            <person name="Chen C."/>
            <person name="Bauer D."/>
            <person name="Andreopoulos W."/>
            <person name="Pangilinan J."/>
            <person name="LaButti K."/>
            <person name="Riley R."/>
            <person name="Lipzen A."/>
            <person name="Clum A."/>
            <person name="Drula E."/>
            <person name="Henrissat B."/>
            <person name="Kohler A."/>
            <person name="Grigoriev I.V."/>
            <person name="Martin F.M."/>
            <person name="Hacquard S."/>
        </authorList>
    </citation>
    <scope>NUCLEOTIDE SEQUENCE</scope>
    <source>
        <strain evidence="1">MPI-SDFR-AT-0073</strain>
    </source>
</reference>
<accession>A0A9P8UDU4</accession>
<sequence>MKITCPSYLLGNLVGNIHEDLSKMCLLHTAQRHDLNAANHIYDFIPEPLYTLTCICQ</sequence>
<proteinExistence type="predicted"/>
<name>A0A9P8UDU4_9PEZI</name>
<keyword evidence="2" id="KW-1185">Reference proteome</keyword>